<keyword evidence="2" id="KW-1185">Reference proteome</keyword>
<gene>
    <name evidence="1" type="ORF">ACFPCZ_11465</name>
</gene>
<accession>A0ABV9SM45</accession>
<dbReference type="RefSeq" id="WP_344147155.1">
    <property type="nucleotide sequence ID" value="NZ_BAAAQI010000019.1"/>
</dbReference>
<dbReference type="Proteomes" id="UP001595858">
    <property type="component" value="Unassembled WGS sequence"/>
</dbReference>
<protein>
    <submittedName>
        <fullName evidence="1">Uncharacterized protein</fullName>
    </submittedName>
</protein>
<reference evidence="2" key="1">
    <citation type="journal article" date="2019" name="Int. J. Syst. Evol. Microbiol.">
        <title>The Global Catalogue of Microorganisms (GCM) 10K type strain sequencing project: providing services to taxonomists for standard genome sequencing and annotation.</title>
        <authorList>
            <consortium name="The Broad Institute Genomics Platform"/>
            <consortium name="The Broad Institute Genome Sequencing Center for Infectious Disease"/>
            <person name="Wu L."/>
            <person name="Ma J."/>
        </authorList>
    </citation>
    <scope>NUCLEOTIDE SEQUENCE [LARGE SCALE GENOMIC DNA]</scope>
    <source>
        <strain evidence="2">CGMCC 4.7304</strain>
    </source>
</reference>
<comment type="caution">
    <text evidence="1">The sequence shown here is derived from an EMBL/GenBank/DDBJ whole genome shotgun (WGS) entry which is preliminary data.</text>
</comment>
<dbReference type="EMBL" id="JBHSIY010000009">
    <property type="protein sequence ID" value="MFC4867250.1"/>
    <property type="molecule type" value="Genomic_DNA"/>
</dbReference>
<name>A0ABV9SM45_9ACTN</name>
<evidence type="ECO:0000313" key="2">
    <source>
        <dbReference type="Proteomes" id="UP001595858"/>
    </source>
</evidence>
<evidence type="ECO:0000313" key="1">
    <source>
        <dbReference type="EMBL" id="MFC4867250.1"/>
    </source>
</evidence>
<organism evidence="1 2">
    <name type="scientific">Streptomonospora arabica</name>
    <dbReference type="NCBI Taxonomy" id="412417"/>
    <lineage>
        <taxon>Bacteria</taxon>
        <taxon>Bacillati</taxon>
        <taxon>Actinomycetota</taxon>
        <taxon>Actinomycetes</taxon>
        <taxon>Streptosporangiales</taxon>
        <taxon>Nocardiopsidaceae</taxon>
        <taxon>Streptomonospora</taxon>
    </lineage>
</organism>
<proteinExistence type="predicted"/>
<sequence length="76" mass="8775">MTNVLVVYDRSSGAVLREQEYERRRDALEARFALEREYRDRASVEVVVLGARTREAMTLSHGRYFLGLDELAARIA</sequence>